<accession>A0A0C3D5R0</accession>
<evidence type="ECO:0000256" key="1">
    <source>
        <dbReference type="SAM" id="MobiDB-lite"/>
    </source>
</evidence>
<gene>
    <name evidence="2" type="ORF">OIDMADRAFT_20478</name>
</gene>
<dbReference type="HOGENOM" id="CLU_1669907_0_0_1"/>
<organism evidence="2 3">
    <name type="scientific">Oidiodendron maius (strain Zn)</name>
    <dbReference type="NCBI Taxonomy" id="913774"/>
    <lineage>
        <taxon>Eukaryota</taxon>
        <taxon>Fungi</taxon>
        <taxon>Dikarya</taxon>
        <taxon>Ascomycota</taxon>
        <taxon>Pezizomycotina</taxon>
        <taxon>Leotiomycetes</taxon>
        <taxon>Leotiomycetes incertae sedis</taxon>
        <taxon>Myxotrichaceae</taxon>
        <taxon>Oidiodendron</taxon>
    </lineage>
</organism>
<dbReference type="AlphaFoldDB" id="A0A0C3D5R0"/>
<reference evidence="2 3" key="1">
    <citation type="submission" date="2014-04" db="EMBL/GenBank/DDBJ databases">
        <authorList>
            <consortium name="DOE Joint Genome Institute"/>
            <person name="Kuo A."/>
            <person name="Martino E."/>
            <person name="Perotto S."/>
            <person name="Kohler A."/>
            <person name="Nagy L.G."/>
            <person name="Floudas D."/>
            <person name="Copeland A."/>
            <person name="Barry K.W."/>
            <person name="Cichocki N."/>
            <person name="Veneault-Fourrey C."/>
            <person name="LaButti K."/>
            <person name="Lindquist E.A."/>
            <person name="Lipzen A."/>
            <person name="Lundell T."/>
            <person name="Morin E."/>
            <person name="Murat C."/>
            <person name="Sun H."/>
            <person name="Tunlid A."/>
            <person name="Henrissat B."/>
            <person name="Grigoriev I.V."/>
            <person name="Hibbett D.S."/>
            <person name="Martin F."/>
            <person name="Nordberg H.P."/>
            <person name="Cantor M.N."/>
            <person name="Hua S.X."/>
        </authorList>
    </citation>
    <scope>NUCLEOTIDE SEQUENCE [LARGE SCALE GENOMIC DNA]</scope>
    <source>
        <strain evidence="2 3">Zn</strain>
    </source>
</reference>
<protein>
    <submittedName>
        <fullName evidence="2">Uncharacterized protein</fullName>
    </submittedName>
</protein>
<dbReference type="Proteomes" id="UP000054321">
    <property type="component" value="Unassembled WGS sequence"/>
</dbReference>
<feature type="compositionally biased region" description="Basic and acidic residues" evidence="1">
    <location>
        <begin position="129"/>
        <end position="141"/>
    </location>
</feature>
<reference evidence="3" key="2">
    <citation type="submission" date="2015-01" db="EMBL/GenBank/DDBJ databases">
        <title>Evolutionary Origins and Diversification of the Mycorrhizal Mutualists.</title>
        <authorList>
            <consortium name="DOE Joint Genome Institute"/>
            <consortium name="Mycorrhizal Genomics Consortium"/>
            <person name="Kohler A."/>
            <person name="Kuo A."/>
            <person name="Nagy L.G."/>
            <person name="Floudas D."/>
            <person name="Copeland A."/>
            <person name="Barry K.W."/>
            <person name="Cichocki N."/>
            <person name="Veneault-Fourrey C."/>
            <person name="LaButti K."/>
            <person name="Lindquist E.A."/>
            <person name="Lipzen A."/>
            <person name="Lundell T."/>
            <person name="Morin E."/>
            <person name="Murat C."/>
            <person name="Riley R."/>
            <person name="Ohm R."/>
            <person name="Sun H."/>
            <person name="Tunlid A."/>
            <person name="Henrissat B."/>
            <person name="Grigoriev I.V."/>
            <person name="Hibbett D.S."/>
            <person name="Martin F."/>
        </authorList>
    </citation>
    <scope>NUCLEOTIDE SEQUENCE [LARGE SCALE GENOMIC DNA]</scope>
    <source>
        <strain evidence="3">Zn</strain>
    </source>
</reference>
<evidence type="ECO:0000313" key="3">
    <source>
        <dbReference type="Proteomes" id="UP000054321"/>
    </source>
</evidence>
<feature type="region of interest" description="Disordered" evidence="1">
    <location>
        <begin position="120"/>
        <end position="141"/>
    </location>
</feature>
<sequence>MTAEHVVYVEDWFVGLASNALQILLSRSLEINNYLETQGNFDRARDSKEYQAAFLDVIANVPPPAEIGSWVQPVDHVIILGDEGYTDLLLTAVKKAIGWNDTVVDGMCIHTPTFAARGAALEGRKKRRSHDDSRKPRKWDEDERDWVAVEKVINGDEL</sequence>
<proteinExistence type="predicted"/>
<dbReference type="EMBL" id="KN832882">
    <property type="protein sequence ID" value="KIM97242.1"/>
    <property type="molecule type" value="Genomic_DNA"/>
</dbReference>
<name>A0A0C3D5R0_OIDMZ</name>
<evidence type="ECO:0000313" key="2">
    <source>
        <dbReference type="EMBL" id="KIM97242.1"/>
    </source>
</evidence>
<dbReference type="InParanoid" id="A0A0C3D5R0"/>
<keyword evidence="3" id="KW-1185">Reference proteome</keyword>